<accession>A0ABU7UQE8</accession>
<feature type="domain" description="O-antigen ligase-related" evidence="6">
    <location>
        <begin position="176"/>
        <end position="311"/>
    </location>
</feature>
<feature type="transmembrane region" description="Helical" evidence="5">
    <location>
        <begin position="61"/>
        <end position="79"/>
    </location>
</feature>
<dbReference type="GO" id="GO:0016874">
    <property type="term" value="F:ligase activity"/>
    <property type="evidence" value="ECO:0007669"/>
    <property type="project" value="UniProtKB-KW"/>
</dbReference>
<evidence type="ECO:0000313" key="7">
    <source>
        <dbReference type="EMBL" id="MEF2112568.1"/>
    </source>
</evidence>
<proteinExistence type="predicted"/>
<keyword evidence="4 5" id="KW-0472">Membrane</keyword>
<keyword evidence="2 5" id="KW-0812">Transmembrane</keyword>
<sequence>MSILVFLIVISPYTTIIPIIYMLYMVLFKKVSIHKNHWNIGLCLLFIWSLIVGVINYSFSSIVVSFALFMYLCVSIFLQNYCKNESIVEKIYMHLVSFSLISVIFGIIEKVIYVYFNVNIWSKFLRITSQPVVNDRIYSTFGNPNVAGNWFAIMIIVGLYFCSIKSKKTKLFYRAATLLFFIALYLTGSRGAFIGLLCGLFIFYLLKGSKKDMWLFITIFIITVVVTFMPSEISKNITAHGFDDSFISRVGIWKGCLKMIRIKPFTGWGLMGITEHGADFMKGYFYATLYHGHNIWITIMTTLGGVGLLIYAYLKINLFRNLKILYAQKCRVVPMLAGIQAVIIGHGLVDFTMIAPQTGLLFIASSAIISSLVKQDNSPSFYDDSNDSNHEKSSKIS</sequence>
<gene>
    <name evidence="7" type="ORF">SJI18_09625</name>
</gene>
<feature type="transmembrane region" description="Helical" evidence="5">
    <location>
        <begin position="171"/>
        <end position="186"/>
    </location>
</feature>
<feature type="transmembrane region" description="Helical" evidence="5">
    <location>
        <begin position="6"/>
        <end position="26"/>
    </location>
</feature>
<dbReference type="RefSeq" id="WP_216250296.1">
    <property type="nucleotide sequence ID" value="NZ_JAZHFS010000007.1"/>
</dbReference>
<dbReference type="PANTHER" id="PTHR37422:SF13">
    <property type="entry name" value="LIPOPOLYSACCHARIDE BIOSYNTHESIS PROTEIN PA4999-RELATED"/>
    <property type="match status" value="1"/>
</dbReference>
<feature type="transmembrane region" description="Helical" evidence="5">
    <location>
        <begin position="295"/>
        <end position="314"/>
    </location>
</feature>
<feature type="transmembrane region" description="Helical" evidence="5">
    <location>
        <begin position="326"/>
        <end position="348"/>
    </location>
</feature>
<evidence type="ECO:0000256" key="3">
    <source>
        <dbReference type="ARBA" id="ARBA00022989"/>
    </source>
</evidence>
<reference evidence="7 8" key="1">
    <citation type="submission" date="2023-11" db="EMBL/GenBank/DDBJ databases">
        <title>Draft genome sequence of a psychrophilic Clostridium strain from permafrost water brine.</title>
        <authorList>
            <person name="Shcherbakova V.A."/>
            <person name="Trubitsyn V.E."/>
            <person name="Zakharyuk A.G."/>
        </authorList>
    </citation>
    <scope>NUCLEOTIDE SEQUENCE [LARGE SCALE GENOMIC DNA]</scope>
    <source>
        <strain evidence="7 8">14F</strain>
    </source>
</reference>
<dbReference type="Proteomes" id="UP001498469">
    <property type="component" value="Unassembled WGS sequence"/>
</dbReference>
<comment type="caution">
    <text evidence="7">The sequence shown here is derived from an EMBL/GenBank/DDBJ whole genome shotgun (WGS) entry which is preliminary data.</text>
</comment>
<evidence type="ECO:0000259" key="6">
    <source>
        <dbReference type="Pfam" id="PF04932"/>
    </source>
</evidence>
<feature type="transmembrane region" description="Helical" evidence="5">
    <location>
        <begin position="146"/>
        <end position="164"/>
    </location>
</feature>
<evidence type="ECO:0000256" key="1">
    <source>
        <dbReference type="ARBA" id="ARBA00004141"/>
    </source>
</evidence>
<keyword evidence="7" id="KW-0436">Ligase</keyword>
<comment type="subcellular location">
    <subcellularLocation>
        <location evidence="1">Membrane</location>
        <topology evidence="1">Multi-pass membrane protein</topology>
    </subcellularLocation>
</comment>
<feature type="transmembrane region" description="Helical" evidence="5">
    <location>
        <begin position="38"/>
        <end position="55"/>
    </location>
</feature>
<evidence type="ECO:0000256" key="5">
    <source>
        <dbReference type="SAM" id="Phobius"/>
    </source>
</evidence>
<keyword evidence="3 5" id="KW-1133">Transmembrane helix</keyword>
<evidence type="ECO:0000256" key="2">
    <source>
        <dbReference type="ARBA" id="ARBA00022692"/>
    </source>
</evidence>
<dbReference type="InterPro" id="IPR007016">
    <property type="entry name" value="O-antigen_ligase-rel_domated"/>
</dbReference>
<dbReference type="PANTHER" id="PTHR37422">
    <property type="entry name" value="TEICHURONIC ACID BIOSYNTHESIS PROTEIN TUAE"/>
    <property type="match status" value="1"/>
</dbReference>
<feature type="transmembrane region" description="Helical" evidence="5">
    <location>
        <begin position="91"/>
        <end position="116"/>
    </location>
</feature>
<feature type="transmembrane region" description="Helical" evidence="5">
    <location>
        <begin position="214"/>
        <end position="231"/>
    </location>
</feature>
<dbReference type="EMBL" id="JAZHFS010000007">
    <property type="protein sequence ID" value="MEF2112568.1"/>
    <property type="molecule type" value="Genomic_DNA"/>
</dbReference>
<organism evidence="7 8">
    <name type="scientific">Clostridium frigoriphilum</name>
    <dbReference type="NCBI Taxonomy" id="443253"/>
    <lineage>
        <taxon>Bacteria</taxon>
        <taxon>Bacillati</taxon>
        <taxon>Bacillota</taxon>
        <taxon>Clostridia</taxon>
        <taxon>Eubacteriales</taxon>
        <taxon>Clostridiaceae</taxon>
        <taxon>Clostridium</taxon>
    </lineage>
</organism>
<feature type="transmembrane region" description="Helical" evidence="5">
    <location>
        <begin position="192"/>
        <end position="207"/>
    </location>
</feature>
<name>A0ABU7UQE8_9CLOT</name>
<keyword evidence="8" id="KW-1185">Reference proteome</keyword>
<protein>
    <submittedName>
        <fullName evidence="7">O-antigen ligase family protein</fullName>
    </submittedName>
</protein>
<dbReference type="InterPro" id="IPR051533">
    <property type="entry name" value="WaaL-like"/>
</dbReference>
<dbReference type="Pfam" id="PF04932">
    <property type="entry name" value="Wzy_C"/>
    <property type="match status" value="1"/>
</dbReference>
<evidence type="ECO:0000313" key="8">
    <source>
        <dbReference type="Proteomes" id="UP001498469"/>
    </source>
</evidence>
<evidence type="ECO:0000256" key="4">
    <source>
        <dbReference type="ARBA" id="ARBA00023136"/>
    </source>
</evidence>